<comment type="caution">
    <text evidence="1">The sequence shown here is derived from an EMBL/GenBank/DDBJ whole genome shotgun (WGS) entry which is preliminary data.</text>
</comment>
<keyword evidence="2" id="KW-1185">Reference proteome</keyword>
<organism evidence="1 2">
    <name type="scientific">Hydrococcus rivularis NIES-593</name>
    <dbReference type="NCBI Taxonomy" id="1921803"/>
    <lineage>
        <taxon>Bacteria</taxon>
        <taxon>Bacillati</taxon>
        <taxon>Cyanobacteriota</taxon>
        <taxon>Cyanophyceae</taxon>
        <taxon>Pleurocapsales</taxon>
        <taxon>Hydrococcaceae</taxon>
        <taxon>Hydrococcus</taxon>
    </lineage>
</organism>
<dbReference type="AlphaFoldDB" id="A0A1U7HLM3"/>
<reference evidence="1 2" key="1">
    <citation type="submission" date="2016-11" db="EMBL/GenBank/DDBJ databases">
        <title>Draft Genome Sequences of Nine Cyanobacterial Strains from Diverse Habitats.</title>
        <authorList>
            <person name="Zhu T."/>
            <person name="Hou S."/>
            <person name="Lu X."/>
            <person name="Hess W.R."/>
        </authorList>
    </citation>
    <scope>NUCLEOTIDE SEQUENCE [LARGE SCALE GENOMIC DNA]</scope>
    <source>
        <strain evidence="1 2">NIES-593</strain>
    </source>
</reference>
<proteinExistence type="predicted"/>
<dbReference type="EMBL" id="MRCB01000006">
    <property type="protein sequence ID" value="OKH24486.1"/>
    <property type="molecule type" value="Genomic_DNA"/>
</dbReference>
<evidence type="ECO:0000313" key="1">
    <source>
        <dbReference type="EMBL" id="OKH24486.1"/>
    </source>
</evidence>
<sequence length="82" mass="9885">MRICCEHNKWLQSNWRRDTRLYSLTLCQNLFGAWVVTKTWGSAINRGFGKSKDLICPDYQSGLEIYQKLQQRRERRGYQRVE</sequence>
<evidence type="ECO:0000313" key="2">
    <source>
        <dbReference type="Proteomes" id="UP000186868"/>
    </source>
</evidence>
<dbReference type="InterPro" id="IPR049809">
    <property type="entry name" value="YehF/YfeS-like_WGR"/>
</dbReference>
<dbReference type="CDD" id="cd07996">
    <property type="entry name" value="WGR_MMR_like"/>
    <property type="match status" value="1"/>
</dbReference>
<name>A0A1U7HLM3_9CYAN</name>
<gene>
    <name evidence="1" type="ORF">NIES593_07360</name>
</gene>
<dbReference type="STRING" id="1921803.NIES593_07360"/>
<dbReference type="OrthoDB" id="582857at2"/>
<evidence type="ECO:0008006" key="3">
    <source>
        <dbReference type="Google" id="ProtNLM"/>
    </source>
</evidence>
<dbReference type="Proteomes" id="UP000186868">
    <property type="component" value="Unassembled WGS sequence"/>
</dbReference>
<accession>A0A1U7HLM3</accession>
<protein>
    <recommendedName>
        <fullName evidence="3">WGR domain-containing protein</fullName>
    </recommendedName>
</protein>